<sequence length="160" mass="17292">MTAPPSRAASPPARAPSIAASAPVLSRKQTGAPASTTSMTTFPGAKEGSKWRWQHGRRRVRVPKGKVPSVKAKGKVEGKLEVGGPKKKGLRVPSQVVRGVEVTIRGGRDLVREGRRRFARAAQEGEKRVKSVTKEGGRQVKRAWGGVKKSVPKSLRKEMK</sequence>
<evidence type="ECO:0000313" key="3">
    <source>
        <dbReference type="Proteomes" id="UP000091956"/>
    </source>
</evidence>
<dbReference type="GeneID" id="28842637"/>
<evidence type="ECO:0000313" key="2">
    <source>
        <dbReference type="EMBL" id="OBT92416.1"/>
    </source>
</evidence>
<evidence type="ECO:0000256" key="1">
    <source>
        <dbReference type="SAM" id="MobiDB-lite"/>
    </source>
</evidence>
<dbReference type="RefSeq" id="XP_018126149.1">
    <property type="nucleotide sequence ID" value="XM_018278666.1"/>
</dbReference>
<dbReference type="AlphaFoldDB" id="A0A1B8G9A7"/>
<organism evidence="2 3">
    <name type="scientific">Pseudogymnoascus verrucosus</name>
    <dbReference type="NCBI Taxonomy" id="342668"/>
    <lineage>
        <taxon>Eukaryota</taxon>
        <taxon>Fungi</taxon>
        <taxon>Dikarya</taxon>
        <taxon>Ascomycota</taxon>
        <taxon>Pezizomycotina</taxon>
        <taxon>Leotiomycetes</taxon>
        <taxon>Thelebolales</taxon>
        <taxon>Thelebolaceae</taxon>
        <taxon>Pseudogymnoascus</taxon>
    </lineage>
</organism>
<dbReference type="Proteomes" id="UP000091956">
    <property type="component" value="Unassembled WGS sequence"/>
</dbReference>
<proteinExistence type="predicted"/>
<dbReference type="EMBL" id="KV460268">
    <property type="protein sequence ID" value="OBT92416.1"/>
    <property type="molecule type" value="Genomic_DNA"/>
</dbReference>
<feature type="compositionally biased region" description="Basic residues" evidence="1">
    <location>
        <begin position="52"/>
        <end position="64"/>
    </location>
</feature>
<reference evidence="3" key="2">
    <citation type="journal article" date="2018" name="Nat. Commun.">
        <title>Extreme sensitivity to ultraviolet light in the fungal pathogen causing white-nose syndrome of bats.</title>
        <authorList>
            <person name="Palmer J.M."/>
            <person name="Drees K.P."/>
            <person name="Foster J.T."/>
            <person name="Lindner D.L."/>
        </authorList>
    </citation>
    <scope>NUCLEOTIDE SEQUENCE [LARGE SCALE GENOMIC DNA]</scope>
    <source>
        <strain evidence="3">UAMH 10579</strain>
    </source>
</reference>
<name>A0A1B8G9A7_9PEZI</name>
<protein>
    <submittedName>
        <fullName evidence="2">Uncharacterized protein</fullName>
    </submittedName>
</protein>
<gene>
    <name evidence="2" type="ORF">VE01_09251</name>
</gene>
<feature type="region of interest" description="Disordered" evidence="1">
    <location>
        <begin position="1"/>
        <end position="89"/>
    </location>
</feature>
<accession>A0A1B8G9A7</accession>
<feature type="compositionally biased region" description="Polar residues" evidence="1">
    <location>
        <begin position="27"/>
        <end position="41"/>
    </location>
</feature>
<reference evidence="2 3" key="1">
    <citation type="submission" date="2016-03" db="EMBL/GenBank/DDBJ databases">
        <title>Comparative genomics of Pseudogymnoascus destructans, the fungus causing white-nose syndrome of bats.</title>
        <authorList>
            <person name="Palmer J.M."/>
            <person name="Drees K.P."/>
            <person name="Foster J.T."/>
            <person name="Lindner D.L."/>
        </authorList>
    </citation>
    <scope>NUCLEOTIDE SEQUENCE [LARGE SCALE GENOMIC DNA]</scope>
    <source>
        <strain evidence="2 3">UAMH 10579</strain>
    </source>
</reference>
<feature type="compositionally biased region" description="Low complexity" evidence="1">
    <location>
        <begin position="1"/>
        <end position="23"/>
    </location>
</feature>
<keyword evidence="3" id="KW-1185">Reference proteome</keyword>